<evidence type="ECO:0000259" key="5">
    <source>
        <dbReference type="PROSITE" id="PS50075"/>
    </source>
</evidence>
<dbReference type="SUPFAM" id="SSF47336">
    <property type="entry name" value="ACP-like"/>
    <property type="match status" value="1"/>
</dbReference>
<dbReference type="InterPro" id="IPR020806">
    <property type="entry name" value="PKS_PP-bd"/>
</dbReference>
<dbReference type="CDD" id="cd19531">
    <property type="entry name" value="LCL_NRPS-like"/>
    <property type="match status" value="1"/>
</dbReference>
<dbReference type="InterPro" id="IPR009081">
    <property type="entry name" value="PP-bd_ACP"/>
</dbReference>
<dbReference type="Gene3D" id="3.40.50.980">
    <property type="match status" value="2"/>
</dbReference>
<comment type="cofactor">
    <cofactor evidence="1">
        <name>pantetheine 4'-phosphate</name>
        <dbReference type="ChEBI" id="CHEBI:47942"/>
    </cofactor>
</comment>
<evidence type="ECO:0000256" key="3">
    <source>
        <dbReference type="ARBA" id="ARBA00022450"/>
    </source>
</evidence>
<dbReference type="Pfam" id="PF00550">
    <property type="entry name" value="PP-binding"/>
    <property type="match status" value="1"/>
</dbReference>
<accession>A0A433N3S8</accession>
<keyword evidence="3" id="KW-0596">Phosphopantetheine</keyword>
<organism evidence="6 7">
    <name type="scientific">Chlorogloeopsis fritschii PCC 6912</name>
    <dbReference type="NCBI Taxonomy" id="211165"/>
    <lineage>
        <taxon>Bacteria</taxon>
        <taxon>Bacillati</taxon>
        <taxon>Cyanobacteriota</taxon>
        <taxon>Cyanophyceae</taxon>
        <taxon>Nostocales</taxon>
        <taxon>Chlorogloeopsidaceae</taxon>
        <taxon>Chlorogloeopsis</taxon>
    </lineage>
</organism>
<dbReference type="Gene3D" id="2.30.38.10">
    <property type="entry name" value="Luciferase, Domain 3"/>
    <property type="match status" value="1"/>
</dbReference>
<dbReference type="GO" id="GO:0003824">
    <property type="term" value="F:catalytic activity"/>
    <property type="evidence" value="ECO:0007669"/>
    <property type="project" value="InterPro"/>
</dbReference>
<proteinExistence type="inferred from homology"/>
<dbReference type="GO" id="GO:0043041">
    <property type="term" value="P:amino acid activation for nonribosomal peptide biosynthetic process"/>
    <property type="evidence" value="ECO:0007669"/>
    <property type="project" value="TreeGrafter"/>
</dbReference>
<dbReference type="GO" id="GO:0044550">
    <property type="term" value="P:secondary metabolite biosynthetic process"/>
    <property type="evidence" value="ECO:0007669"/>
    <property type="project" value="UniProtKB-ARBA"/>
</dbReference>
<dbReference type="SMART" id="SM00824">
    <property type="entry name" value="PKS_TE"/>
    <property type="match status" value="1"/>
</dbReference>
<keyword evidence="7" id="KW-1185">Reference proteome</keyword>
<dbReference type="SMART" id="SM00823">
    <property type="entry name" value="PKS_PP"/>
    <property type="match status" value="1"/>
</dbReference>
<dbReference type="NCBIfam" id="TIGR01733">
    <property type="entry name" value="AA-adenyl-dom"/>
    <property type="match status" value="1"/>
</dbReference>
<sequence length="1349" mass="152312">MQTTEINLESSTESIIEFPLSETQRKAWFLSKLELQGCTDKIAFAIHWRQQVNVECLKQAFEIVIARHPSLHTAYRDKHGELVQQVLATTTAEINFVDASNWSEDKLKEKILDSSQHPFDLAVGSVVRMSLFSRTPTTHVLLLVVHCIASDTWGLLLLLDELLTLYHQLKSNTAISLSSLTSSYQDYVKQEINLLNSPEGKQLGHYWQQYLAGELPTLELPSARSRSPIRSYKGACYKFSIAPDITDKVRYLAITEDVDLSTVVLSAFQLMLYRYTATENILVGLLPQRYQSEFKNVVGNFANSAVVKLAISGDVSFQRYLSQIQFAVAETIAHQAYPFPLLVRQLQLNSQLSHPPICQVGFAYHHLHELKIISKLFDENFGELEYFEIPRQRTEFDLSLEILESQESLIGFLYYNSDLLDADTIARAAEHLQNLLVAIIANPQQLVARLPLLSDREKHQLLVEWNSTSKDYDLSRCLHELFEAQAEKTPEAIALSFEEEKLTYRELNSRANQLAHYLQNLGVKPEVLVGICVERSLEMVVGLLGILKAGGAYVPIDPEYPPERLAYMLADSQVSVLLTQQKLLARLPNHQAEIICLDRDWEEISQEQNTNLTSGVKPDNLAYVIYTSGSTGKPKGAMNTHQGVCNRLLWMQQAYQLTSTDRVLQKTPFSFDVSVWEFFWTLLNGARLVIAKPRGHRDSTYLVKLIIQEQITTVHFVPSMLQVFLDSRDVKQCSSLKRVICSGEALPLDLQARFFQCLQCELHNLYGPTEAAIDVTAWQCQKQSHLKTIPIGRPVANTQIYILDSHLQPVPIGVVGELHIGGVQVARGYLNRPDLTQEKFIANPFGKAQESRLYKTGDLARYLSDGNIEYIGRTDYQVKIRGLRIELGEIENALSQHCQVREAVVIVRCDRPGDKQLVAYITTEQEKPTPESLREFLKQKLPEYMVPVAFVILEALPLTPSGKLDRRALPKPNLFSFSQSQGSVLPRNDTERELAKIWLDILTIQSVGVQDNFFEIGGTSLSAIYLIAAIEQQFGKELPLSVLLTNPTIEELAKVLHLSSEQTNNSPLIPIQPKGNKQPFFCVHPAGGHVLCYFNLARYLGTDQPFYGLQAQGFNDDEEPLTRVEDMASTYVEAIRQFQPYGPYQIGGWSFGGIVAYEIAQQLHKQGQEVSLLAILDSYVPIILDPNKKIDNKYLVGVLSRVFGGMFGQDNLVTPQEIQHLSVEERLDYIIEKARKAKIFPPGVERSKNRRILDVLVGTLKATYSYVRQPYPGKVTVFRASEKHIMAPDPTLVWVELLSVMAVKDVKVVKIPGNHYTFILEPHVKVLAERLKSCLNSSSQNLESDSVFL</sequence>
<dbReference type="Pfam" id="PF00501">
    <property type="entry name" value="AMP-binding"/>
    <property type="match status" value="1"/>
</dbReference>
<dbReference type="PROSITE" id="PS00455">
    <property type="entry name" value="AMP_BINDING"/>
    <property type="match status" value="1"/>
</dbReference>
<evidence type="ECO:0000256" key="1">
    <source>
        <dbReference type="ARBA" id="ARBA00001957"/>
    </source>
</evidence>
<dbReference type="PANTHER" id="PTHR45527:SF1">
    <property type="entry name" value="FATTY ACID SYNTHASE"/>
    <property type="match status" value="1"/>
</dbReference>
<comment type="caution">
    <text evidence="6">The sequence shown here is derived from an EMBL/GenBank/DDBJ whole genome shotgun (WGS) entry which is preliminary data.</text>
</comment>
<dbReference type="FunFam" id="3.30.300.30:FF:000010">
    <property type="entry name" value="Enterobactin synthetase component F"/>
    <property type="match status" value="1"/>
</dbReference>
<dbReference type="EMBL" id="RSCJ01000022">
    <property type="protein sequence ID" value="RUR75917.1"/>
    <property type="molecule type" value="Genomic_DNA"/>
</dbReference>
<evidence type="ECO:0000256" key="4">
    <source>
        <dbReference type="ARBA" id="ARBA00022553"/>
    </source>
</evidence>
<dbReference type="GO" id="GO:0031177">
    <property type="term" value="F:phosphopantetheine binding"/>
    <property type="evidence" value="ECO:0007669"/>
    <property type="project" value="InterPro"/>
</dbReference>
<dbReference type="Gene3D" id="1.10.1200.10">
    <property type="entry name" value="ACP-like"/>
    <property type="match status" value="1"/>
</dbReference>
<dbReference type="PROSITE" id="PS50075">
    <property type="entry name" value="CARRIER"/>
    <property type="match status" value="1"/>
</dbReference>
<dbReference type="RefSeq" id="WP_016876762.1">
    <property type="nucleotide sequence ID" value="NZ_AJLN01000152.1"/>
</dbReference>
<dbReference type="Proteomes" id="UP000268857">
    <property type="component" value="Unassembled WGS sequence"/>
</dbReference>
<dbReference type="Pfam" id="PF00975">
    <property type="entry name" value="Thioesterase"/>
    <property type="match status" value="1"/>
</dbReference>
<comment type="similarity">
    <text evidence="2">Belongs to the ATP-dependent AMP-binding enzyme family.</text>
</comment>
<dbReference type="Pfam" id="PF00668">
    <property type="entry name" value="Condensation"/>
    <property type="match status" value="1"/>
</dbReference>
<evidence type="ECO:0000313" key="7">
    <source>
        <dbReference type="Proteomes" id="UP000268857"/>
    </source>
</evidence>
<dbReference type="InterPro" id="IPR001031">
    <property type="entry name" value="Thioesterase"/>
</dbReference>
<dbReference type="InterPro" id="IPR045851">
    <property type="entry name" value="AMP-bd_C_sf"/>
</dbReference>
<evidence type="ECO:0000256" key="2">
    <source>
        <dbReference type="ARBA" id="ARBA00006432"/>
    </source>
</evidence>
<dbReference type="OrthoDB" id="473401at2"/>
<dbReference type="Gene3D" id="3.30.300.30">
    <property type="match status" value="1"/>
</dbReference>
<dbReference type="InterPro" id="IPR020802">
    <property type="entry name" value="TesA-like"/>
</dbReference>
<dbReference type="InterPro" id="IPR010071">
    <property type="entry name" value="AA_adenyl_dom"/>
</dbReference>
<dbReference type="InterPro" id="IPR000873">
    <property type="entry name" value="AMP-dep_synth/lig_dom"/>
</dbReference>
<dbReference type="STRING" id="211165.GCA_000317285_06530"/>
<gene>
    <name evidence="6" type="ORF">PCC6912_44890</name>
</gene>
<dbReference type="FunFam" id="3.40.50.12780:FF:000012">
    <property type="entry name" value="Non-ribosomal peptide synthetase"/>
    <property type="match status" value="1"/>
</dbReference>
<dbReference type="GO" id="GO:0005829">
    <property type="term" value="C:cytosol"/>
    <property type="evidence" value="ECO:0007669"/>
    <property type="project" value="TreeGrafter"/>
</dbReference>
<dbReference type="Pfam" id="PF13193">
    <property type="entry name" value="AMP-binding_C"/>
    <property type="match status" value="1"/>
</dbReference>
<dbReference type="InterPro" id="IPR029058">
    <property type="entry name" value="AB_hydrolase_fold"/>
</dbReference>
<dbReference type="Gene3D" id="3.30.559.30">
    <property type="entry name" value="Nonribosomal peptide synthetase, condensation domain"/>
    <property type="match status" value="1"/>
</dbReference>
<dbReference type="SUPFAM" id="SSF53474">
    <property type="entry name" value="alpha/beta-Hydrolases"/>
    <property type="match status" value="1"/>
</dbReference>
<dbReference type="Gene3D" id="3.40.50.1820">
    <property type="entry name" value="alpha/beta hydrolase"/>
    <property type="match status" value="1"/>
</dbReference>
<dbReference type="SUPFAM" id="SSF52777">
    <property type="entry name" value="CoA-dependent acyltransferases"/>
    <property type="match status" value="2"/>
</dbReference>
<dbReference type="PANTHER" id="PTHR45527">
    <property type="entry name" value="NONRIBOSOMAL PEPTIDE SYNTHETASE"/>
    <property type="match status" value="1"/>
</dbReference>
<feature type="domain" description="Carrier" evidence="5">
    <location>
        <begin position="985"/>
        <end position="1060"/>
    </location>
</feature>
<dbReference type="InterPro" id="IPR025110">
    <property type="entry name" value="AMP-bd_C"/>
</dbReference>
<protein>
    <recommendedName>
        <fullName evidence="5">Carrier domain-containing protein</fullName>
    </recommendedName>
</protein>
<dbReference type="CDD" id="cd17646">
    <property type="entry name" value="A_NRPS_AB3403-like"/>
    <property type="match status" value="1"/>
</dbReference>
<dbReference type="FunFam" id="2.30.38.10:FF:000001">
    <property type="entry name" value="Non-ribosomal peptide synthetase PvdI"/>
    <property type="match status" value="1"/>
</dbReference>
<dbReference type="FunFam" id="1.10.1200.10:FF:000005">
    <property type="entry name" value="Nonribosomal peptide synthetase 1"/>
    <property type="match status" value="1"/>
</dbReference>
<dbReference type="Gene3D" id="3.30.559.10">
    <property type="entry name" value="Chloramphenicol acetyltransferase-like domain"/>
    <property type="match status" value="1"/>
</dbReference>
<evidence type="ECO:0000313" key="6">
    <source>
        <dbReference type="EMBL" id="RUR75917.1"/>
    </source>
</evidence>
<dbReference type="InterPro" id="IPR036736">
    <property type="entry name" value="ACP-like_sf"/>
</dbReference>
<dbReference type="FunFam" id="3.40.50.980:FF:000002">
    <property type="entry name" value="Enterobactin synthetase component F"/>
    <property type="match status" value="1"/>
</dbReference>
<name>A0A433N3S8_CHLFR</name>
<dbReference type="InterPro" id="IPR020845">
    <property type="entry name" value="AMP-binding_CS"/>
</dbReference>
<keyword evidence="4" id="KW-0597">Phosphoprotein</keyword>
<dbReference type="SUPFAM" id="SSF56801">
    <property type="entry name" value="Acetyl-CoA synthetase-like"/>
    <property type="match status" value="1"/>
</dbReference>
<dbReference type="GO" id="GO:0008610">
    <property type="term" value="P:lipid biosynthetic process"/>
    <property type="evidence" value="ECO:0007669"/>
    <property type="project" value="UniProtKB-ARBA"/>
</dbReference>
<reference evidence="6 7" key="1">
    <citation type="journal article" date="2019" name="Genome Biol. Evol.">
        <title>Day and night: Metabolic profiles and evolutionary relationships of six axenic non-marine cyanobacteria.</title>
        <authorList>
            <person name="Will S.E."/>
            <person name="Henke P."/>
            <person name="Boedeker C."/>
            <person name="Huang S."/>
            <person name="Brinkmann H."/>
            <person name="Rohde M."/>
            <person name="Jarek M."/>
            <person name="Friedl T."/>
            <person name="Seufert S."/>
            <person name="Schumacher M."/>
            <person name="Overmann J."/>
            <person name="Neumann-Schaal M."/>
            <person name="Petersen J."/>
        </authorList>
    </citation>
    <scope>NUCLEOTIDE SEQUENCE [LARGE SCALE GENOMIC DNA]</scope>
    <source>
        <strain evidence="6 7">PCC 6912</strain>
    </source>
</reference>
<dbReference type="InterPro" id="IPR023213">
    <property type="entry name" value="CAT-like_dom_sf"/>
</dbReference>
<dbReference type="InterPro" id="IPR001242">
    <property type="entry name" value="Condensation_dom"/>
</dbReference>